<evidence type="ECO:0000256" key="1">
    <source>
        <dbReference type="SAM" id="Phobius"/>
    </source>
</evidence>
<proteinExistence type="predicted"/>
<reference evidence="3" key="1">
    <citation type="submission" date="2024-04" db="EMBL/GenBank/DDBJ databases">
        <authorList>
            <person name="Roder T."/>
            <person name="Oberhansli S."/>
            <person name="Kreuzer M."/>
        </authorList>
    </citation>
    <scope>NUCLEOTIDE SEQUENCE</scope>
    <source>
        <strain evidence="3">LWS13-1.2</strain>
    </source>
</reference>
<feature type="transmembrane region" description="Helical" evidence="1">
    <location>
        <begin position="152"/>
        <end position="176"/>
    </location>
</feature>
<feature type="domain" description="DUF1206" evidence="2">
    <location>
        <begin position="201"/>
        <end position="269"/>
    </location>
</feature>
<keyword evidence="1" id="KW-0812">Transmembrane</keyword>
<feature type="transmembrane region" description="Helical" evidence="1">
    <location>
        <begin position="21"/>
        <end position="45"/>
    </location>
</feature>
<protein>
    <submittedName>
        <fullName evidence="3">DUF1206 domain-containing protein</fullName>
    </submittedName>
</protein>
<dbReference type="EMBL" id="CP151632">
    <property type="protein sequence ID" value="WZO36184.1"/>
    <property type="molecule type" value="Genomic_DNA"/>
</dbReference>
<accession>A0AAU6SHE2</accession>
<feature type="transmembrane region" description="Helical" evidence="1">
    <location>
        <begin position="112"/>
        <end position="132"/>
    </location>
</feature>
<organism evidence="3">
    <name type="scientific">Microbacterium sp. LWS13-1.2</name>
    <dbReference type="NCBI Taxonomy" id="3135264"/>
    <lineage>
        <taxon>Bacteria</taxon>
        <taxon>Bacillati</taxon>
        <taxon>Actinomycetota</taxon>
        <taxon>Actinomycetes</taxon>
        <taxon>Micrococcales</taxon>
        <taxon>Microbacteriaceae</taxon>
        <taxon>Microbacterium</taxon>
    </lineage>
</organism>
<evidence type="ECO:0000259" key="2">
    <source>
        <dbReference type="Pfam" id="PF06724"/>
    </source>
</evidence>
<sequence>MKANAKQLAREAESSAVFEAVARAGYVANGVIHILIGVIVIVLAAGGRGEGDQAGAMKAVAGAPAGFVVLWLIAVGLWALGVWHAAEGLLARDRSGDAKGAARKWGRRMADWGQAAVFIALGLISAAVAMGARPNAEEAAEGASRGLLEVPGGPILLGLIGLGIGIGGISFVVMGVRRSFRTRVRIPDGKRGRTLTTLGVVGFVAKGVALTIVGVLLVIAAVATDAETAGGLDGAVDALLALPLGPWLAWIVGVGFIAYGIFTVVRARVARM</sequence>
<gene>
    <name evidence="3" type="ORF">MRBLWS13_003902</name>
</gene>
<dbReference type="AlphaFoldDB" id="A0AAU6SHE2"/>
<dbReference type="InterPro" id="IPR009597">
    <property type="entry name" value="DUF1206"/>
</dbReference>
<feature type="domain" description="DUF1206" evidence="2">
    <location>
        <begin position="24"/>
        <end position="89"/>
    </location>
</feature>
<evidence type="ECO:0000313" key="3">
    <source>
        <dbReference type="EMBL" id="WZO36184.1"/>
    </source>
</evidence>
<feature type="transmembrane region" description="Helical" evidence="1">
    <location>
        <begin position="244"/>
        <end position="265"/>
    </location>
</feature>
<feature type="transmembrane region" description="Helical" evidence="1">
    <location>
        <begin position="197"/>
        <end position="224"/>
    </location>
</feature>
<keyword evidence="1" id="KW-0472">Membrane</keyword>
<feature type="domain" description="DUF1206" evidence="2">
    <location>
        <begin position="114"/>
        <end position="178"/>
    </location>
</feature>
<dbReference type="RefSeq" id="WP_349426980.1">
    <property type="nucleotide sequence ID" value="NZ_CP151632.1"/>
</dbReference>
<name>A0AAU6SHE2_9MICO</name>
<feature type="transmembrane region" description="Helical" evidence="1">
    <location>
        <begin position="65"/>
        <end position="91"/>
    </location>
</feature>
<keyword evidence="1" id="KW-1133">Transmembrane helix</keyword>
<dbReference type="Pfam" id="PF06724">
    <property type="entry name" value="DUF1206"/>
    <property type="match status" value="3"/>
</dbReference>